<protein>
    <recommendedName>
        <fullName evidence="2">S-layer protein C-terminal domain-containing protein</fullName>
    </recommendedName>
</protein>
<feature type="signal peptide" evidence="1">
    <location>
        <begin position="1"/>
        <end position="23"/>
    </location>
</feature>
<organism evidence="3 4">
    <name type="scientific">Lactobacillus johnsonii</name>
    <dbReference type="NCBI Taxonomy" id="33959"/>
    <lineage>
        <taxon>Bacteria</taxon>
        <taxon>Bacillati</taxon>
        <taxon>Bacillota</taxon>
        <taxon>Bacilli</taxon>
        <taxon>Lactobacillales</taxon>
        <taxon>Lactobacillaceae</taxon>
        <taxon>Lactobacillus</taxon>
    </lineage>
</organism>
<evidence type="ECO:0000313" key="4">
    <source>
        <dbReference type="Proteomes" id="UP000283758"/>
    </source>
</evidence>
<evidence type="ECO:0000256" key="1">
    <source>
        <dbReference type="SAM" id="SignalP"/>
    </source>
</evidence>
<sequence>MKFKKTLIKMGTTLGLCSGLLLAGKTDKINAAYTYYTLAKNSKVVNRHGKKVAKNAKAGTSRMYHGIYQIKGKRYLKFGRNRYVLKRNAVINSSNETIKMAKKAPLYSSHGKRTDYEPLTKGETYYAL</sequence>
<dbReference type="InterPro" id="IPR024968">
    <property type="entry name" value="SlpA_C_lactobacillus"/>
</dbReference>
<accession>A0A9W3Z0J3</accession>
<dbReference type="EMBL" id="CP032680">
    <property type="protein sequence ID" value="AZZ67299.1"/>
    <property type="molecule type" value="Genomic_DNA"/>
</dbReference>
<dbReference type="Pfam" id="PF03217">
    <property type="entry name" value="SlpA"/>
    <property type="match status" value="1"/>
</dbReference>
<feature type="chain" id="PRO_5040895400" description="S-layer protein C-terminal domain-containing protein" evidence="1">
    <location>
        <begin position="24"/>
        <end position="128"/>
    </location>
</feature>
<proteinExistence type="predicted"/>
<evidence type="ECO:0000313" key="3">
    <source>
        <dbReference type="EMBL" id="AZZ67299.1"/>
    </source>
</evidence>
<dbReference type="RefSeq" id="WP_127835645.1">
    <property type="nucleotide sequence ID" value="NZ_CP032680.1"/>
</dbReference>
<keyword evidence="1" id="KW-0732">Signal</keyword>
<feature type="domain" description="S-layer protein C-terminal" evidence="2">
    <location>
        <begin position="30"/>
        <end position="85"/>
    </location>
</feature>
<dbReference type="AlphaFoldDB" id="A0A9W3Z0J3"/>
<evidence type="ECO:0000259" key="2">
    <source>
        <dbReference type="Pfam" id="PF03217"/>
    </source>
</evidence>
<reference evidence="3 4" key="1">
    <citation type="submission" date="2018-10" db="EMBL/GenBank/DDBJ databases">
        <title>Complete genome sequencing of Lactobacillus johnsonii ZLJ010.</title>
        <authorList>
            <person name="Zhang W."/>
            <person name="Ji H."/>
            <person name="Wang J."/>
            <person name="Zhang D."/>
            <person name="Liu H."/>
            <person name="Wang S."/>
            <person name="Wang Y."/>
        </authorList>
    </citation>
    <scope>NUCLEOTIDE SEQUENCE [LARGE SCALE GENOMIC DNA]</scope>
    <source>
        <strain evidence="3 4">ZLJ010</strain>
    </source>
</reference>
<gene>
    <name evidence="3" type="ORF">D7321_03910</name>
</gene>
<dbReference type="Proteomes" id="UP000283758">
    <property type="component" value="Chromosome"/>
</dbReference>
<name>A0A9W3Z0J3_LACJH</name>